<accession>A0A8H4LBW8</accession>
<reference evidence="1 2" key="1">
    <citation type="submission" date="2020-01" db="EMBL/GenBank/DDBJ databases">
        <title>Identification and distribution of gene clusters putatively required for synthesis of sphingolipid metabolism inhibitors in phylogenetically diverse species of the filamentous fungus Fusarium.</title>
        <authorList>
            <person name="Kim H.-S."/>
            <person name="Busman M."/>
            <person name="Brown D.W."/>
            <person name="Divon H."/>
            <person name="Uhlig S."/>
            <person name="Proctor R.H."/>
        </authorList>
    </citation>
    <scope>NUCLEOTIDE SEQUENCE [LARGE SCALE GENOMIC DNA]</scope>
    <source>
        <strain evidence="1 2">NRRL 20459</strain>
    </source>
</reference>
<protein>
    <submittedName>
        <fullName evidence="1">Uncharacterized protein</fullName>
    </submittedName>
</protein>
<proteinExistence type="predicted"/>
<dbReference type="EMBL" id="JAADYS010001068">
    <property type="protein sequence ID" value="KAF4465237.1"/>
    <property type="molecule type" value="Genomic_DNA"/>
</dbReference>
<gene>
    <name evidence="1" type="ORF">FALBO_7909</name>
</gene>
<organism evidence="1 2">
    <name type="scientific">Fusarium albosuccineum</name>
    <dbReference type="NCBI Taxonomy" id="1237068"/>
    <lineage>
        <taxon>Eukaryota</taxon>
        <taxon>Fungi</taxon>
        <taxon>Dikarya</taxon>
        <taxon>Ascomycota</taxon>
        <taxon>Pezizomycotina</taxon>
        <taxon>Sordariomycetes</taxon>
        <taxon>Hypocreomycetidae</taxon>
        <taxon>Hypocreales</taxon>
        <taxon>Nectriaceae</taxon>
        <taxon>Fusarium</taxon>
        <taxon>Fusarium decemcellulare species complex</taxon>
    </lineage>
</organism>
<dbReference type="Proteomes" id="UP000554235">
    <property type="component" value="Unassembled WGS sequence"/>
</dbReference>
<keyword evidence="2" id="KW-1185">Reference proteome</keyword>
<evidence type="ECO:0000313" key="1">
    <source>
        <dbReference type="EMBL" id="KAF4465237.1"/>
    </source>
</evidence>
<comment type="caution">
    <text evidence="1">The sequence shown here is derived from an EMBL/GenBank/DDBJ whole genome shotgun (WGS) entry which is preliminary data.</text>
</comment>
<evidence type="ECO:0000313" key="2">
    <source>
        <dbReference type="Proteomes" id="UP000554235"/>
    </source>
</evidence>
<dbReference type="AlphaFoldDB" id="A0A8H4LBW8"/>
<sequence length="230" mass="27049">MDDRPREVTNDILPFLYDLPSIYELLMLTQSHPALRDVFTRNRTRLIWHHLRQTLGPDCMCDLSAYKELRRAYESLSPSQQRPSSSQRAGFDALMRKWARRASTPDIETADCSDLVSRMLSSFLYVTDLINKMLEQMRSTHPIKDSACWPYTLRSIHETGLQTFQEETGPEGSERLQLKRHIYHLFFLAYIACYTYGVRDPDMIIQGRRWFASVEQSEKCEVARIIYRLE</sequence>
<name>A0A8H4LBW8_9HYPO</name>